<keyword evidence="3" id="KW-1185">Reference proteome</keyword>
<dbReference type="EMBL" id="JANPWB010000001">
    <property type="protein sequence ID" value="KAJ1213353.1"/>
    <property type="molecule type" value="Genomic_DNA"/>
</dbReference>
<organism evidence="2 3">
    <name type="scientific">Pleurodeles waltl</name>
    <name type="common">Iberian ribbed newt</name>
    <dbReference type="NCBI Taxonomy" id="8319"/>
    <lineage>
        <taxon>Eukaryota</taxon>
        <taxon>Metazoa</taxon>
        <taxon>Chordata</taxon>
        <taxon>Craniata</taxon>
        <taxon>Vertebrata</taxon>
        <taxon>Euteleostomi</taxon>
        <taxon>Amphibia</taxon>
        <taxon>Batrachia</taxon>
        <taxon>Caudata</taxon>
        <taxon>Salamandroidea</taxon>
        <taxon>Salamandridae</taxon>
        <taxon>Pleurodelinae</taxon>
        <taxon>Pleurodeles</taxon>
    </lineage>
</organism>
<sequence>MQNAIVTGRPSPRLQTVTPSRRNCTTGAPSGESPTRKCYPLRVSGSPRRRIREKRSQRGSALVSWRKKRAPRRRASRDRSRKQQGEPSRRRRSRGRGRRKKETRLSESLEEGPKTPREIQRRYEQRCHVPGGV</sequence>
<feature type="compositionally biased region" description="Basic and acidic residues" evidence="1">
    <location>
        <begin position="103"/>
        <end position="127"/>
    </location>
</feature>
<comment type="caution">
    <text evidence="2">The sequence shown here is derived from an EMBL/GenBank/DDBJ whole genome shotgun (WGS) entry which is preliminary data.</text>
</comment>
<feature type="compositionally biased region" description="Basic residues" evidence="1">
    <location>
        <begin position="65"/>
        <end position="76"/>
    </location>
</feature>
<reference evidence="2" key="1">
    <citation type="journal article" date="2022" name="bioRxiv">
        <title>Sequencing and chromosome-scale assembly of the giantPleurodeles waltlgenome.</title>
        <authorList>
            <person name="Brown T."/>
            <person name="Elewa A."/>
            <person name="Iarovenko S."/>
            <person name="Subramanian E."/>
            <person name="Araus A.J."/>
            <person name="Petzold A."/>
            <person name="Susuki M."/>
            <person name="Suzuki K.-i.T."/>
            <person name="Hayashi T."/>
            <person name="Toyoda A."/>
            <person name="Oliveira C."/>
            <person name="Osipova E."/>
            <person name="Leigh N.D."/>
            <person name="Simon A."/>
            <person name="Yun M.H."/>
        </authorList>
    </citation>
    <scope>NUCLEOTIDE SEQUENCE</scope>
    <source>
        <strain evidence="2">20211129_DDA</strain>
        <tissue evidence="2">Liver</tissue>
    </source>
</reference>
<dbReference type="AlphaFoldDB" id="A0AAV7WLB4"/>
<name>A0AAV7WLB4_PLEWA</name>
<feature type="compositionally biased region" description="Basic residues" evidence="1">
    <location>
        <begin position="89"/>
        <end position="102"/>
    </location>
</feature>
<gene>
    <name evidence="2" type="ORF">NDU88_000991</name>
</gene>
<evidence type="ECO:0000313" key="3">
    <source>
        <dbReference type="Proteomes" id="UP001066276"/>
    </source>
</evidence>
<dbReference type="Proteomes" id="UP001066276">
    <property type="component" value="Chromosome 1_1"/>
</dbReference>
<proteinExistence type="predicted"/>
<protein>
    <submittedName>
        <fullName evidence="2">Uncharacterized protein</fullName>
    </submittedName>
</protein>
<feature type="region of interest" description="Disordered" evidence="1">
    <location>
        <begin position="1"/>
        <end position="133"/>
    </location>
</feature>
<feature type="compositionally biased region" description="Polar residues" evidence="1">
    <location>
        <begin position="13"/>
        <end position="28"/>
    </location>
</feature>
<feature type="compositionally biased region" description="Basic and acidic residues" evidence="1">
    <location>
        <begin position="77"/>
        <end position="88"/>
    </location>
</feature>
<feature type="compositionally biased region" description="Basic residues" evidence="1">
    <location>
        <begin position="47"/>
        <end position="57"/>
    </location>
</feature>
<evidence type="ECO:0000256" key="1">
    <source>
        <dbReference type="SAM" id="MobiDB-lite"/>
    </source>
</evidence>
<evidence type="ECO:0000313" key="2">
    <source>
        <dbReference type="EMBL" id="KAJ1213353.1"/>
    </source>
</evidence>
<accession>A0AAV7WLB4</accession>